<evidence type="ECO:0000313" key="2">
    <source>
        <dbReference type="EMBL" id="PSR75173.1"/>
    </source>
</evidence>
<evidence type="ECO:0000256" key="1">
    <source>
        <dbReference type="SAM" id="MobiDB-lite"/>
    </source>
</evidence>
<accession>A0A2T2ZSI2</accession>
<reference evidence="2 3" key="1">
    <citation type="journal article" date="2018" name="Mycol. Prog.">
        <title>Coniella lustricola, a new species from submerged detritus.</title>
        <authorList>
            <person name="Raudabaugh D.B."/>
            <person name="Iturriaga T."/>
            <person name="Carver A."/>
            <person name="Mondo S."/>
            <person name="Pangilinan J."/>
            <person name="Lipzen A."/>
            <person name="He G."/>
            <person name="Amirebrahimi M."/>
            <person name="Grigoriev I.V."/>
            <person name="Miller A.N."/>
        </authorList>
    </citation>
    <scope>NUCLEOTIDE SEQUENCE [LARGE SCALE GENOMIC DNA]</scope>
    <source>
        <strain evidence="2 3">B22-T-1</strain>
    </source>
</reference>
<feature type="compositionally biased region" description="Polar residues" evidence="1">
    <location>
        <begin position="97"/>
        <end position="112"/>
    </location>
</feature>
<name>A0A2T2ZSI2_9PEZI</name>
<feature type="region of interest" description="Disordered" evidence="1">
    <location>
        <begin position="97"/>
        <end position="124"/>
    </location>
</feature>
<proteinExistence type="predicted"/>
<dbReference type="Proteomes" id="UP000241462">
    <property type="component" value="Unassembled WGS sequence"/>
</dbReference>
<protein>
    <submittedName>
        <fullName evidence="2">Uncharacterized protein</fullName>
    </submittedName>
</protein>
<keyword evidence="3" id="KW-1185">Reference proteome</keyword>
<sequence length="297" mass="32406">MCSRVTGALAIQANGPRPEHDRPKSAQVALVPQLRLVDLVKSFAPLHQAASTRGLRECPQRQHVYCNLILMIFSSHAVHQNEVCRLLMQRAADAASWEQTSRQVPRPSSTDTGPRHATTDNNGAHQSCQVGCGADTGRVSRIHFDMSPIRCIASVWIGCFGCSGVWSGGLRLFRSKHYRVPLFSRTFVRPTALTTGRLKTLRCTWLVVSVVVVSSECDKQALQGTTTGSSGLQDETPGRLRQHVAIFPSSVPHPQPMCPDVGRWQGGKGANGNKASGSWMLNPSVSLCFTPETNRDL</sequence>
<organism evidence="2 3">
    <name type="scientific">Coniella lustricola</name>
    <dbReference type="NCBI Taxonomy" id="2025994"/>
    <lineage>
        <taxon>Eukaryota</taxon>
        <taxon>Fungi</taxon>
        <taxon>Dikarya</taxon>
        <taxon>Ascomycota</taxon>
        <taxon>Pezizomycotina</taxon>
        <taxon>Sordariomycetes</taxon>
        <taxon>Sordariomycetidae</taxon>
        <taxon>Diaporthales</taxon>
        <taxon>Schizoparmaceae</taxon>
        <taxon>Coniella</taxon>
    </lineage>
</organism>
<dbReference type="EMBL" id="KZ678792">
    <property type="protein sequence ID" value="PSR75173.1"/>
    <property type="molecule type" value="Genomic_DNA"/>
</dbReference>
<gene>
    <name evidence="2" type="ORF">BD289DRAFT_202475</name>
</gene>
<dbReference type="InParanoid" id="A0A2T2ZSI2"/>
<evidence type="ECO:0000313" key="3">
    <source>
        <dbReference type="Proteomes" id="UP000241462"/>
    </source>
</evidence>
<dbReference type="AlphaFoldDB" id="A0A2T2ZSI2"/>